<evidence type="ECO:0000256" key="1">
    <source>
        <dbReference type="SAM" id="Phobius"/>
    </source>
</evidence>
<proteinExistence type="predicted"/>
<dbReference type="RefSeq" id="WP_113658403.1">
    <property type="nucleotide sequence ID" value="NZ_KZ845665.1"/>
</dbReference>
<dbReference type="EMBL" id="QJKK01000003">
    <property type="protein sequence ID" value="RAL25789.1"/>
    <property type="molecule type" value="Genomic_DNA"/>
</dbReference>
<gene>
    <name evidence="2" type="ORF">DL897_06855</name>
</gene>
<comment type="caution">
    <text evidence="2">The sequence shown here is derived from an EMBL/GenBank/DDBJ whole genome shotgun (WGS) entry which is preliminary data.</text>
</comment>
<keyword evidence="1" id="KW-0472">Membrane</keyword>
<keyword evidence="3" id="KW-1185">Reference proteome</keyword>
<protein>
    <submittedName>
        <fullName evidence="2">Uncharacterized protein</fullName>
    </submittedName>
</protein>
<evidence type="ECO:0000313" key="3">
    <source>
        <dbReference type="Proteomes" id="UP000251213"/>
    </source>
</evidence>
<accession>A0A364K652</accession>
<evidence type="ECO:0000313" key="2">
    <source>
        <dbReference type="EMBL" id="RAL25789.1"/>
    </source>
</evidence>
<organism evidence="2 3">
    <name type="scientific">Thermoflavimicrobium daqui</name>
    <dbReference type="NCBI Taxonomy" id="2137476"/>
    <lineage>
        <taxon>Bacteria</taxon>
        <taxon>Bacillati</taxon>
        <taxon>Bacillota</taxon>
        <taxon>Bacilli</taxon>
        <taxon>Bacillales</taxon>
        <taxon>Thermoactinomycetaceae</taxon>
        <taxon>Thermoflavimicrobium</taxon>
    </lineage>
</organism>
<dbReference type="AlphaFoldDB" id="A0A364K652"/>
<reference evidence="2 3" key="1">
    <citation type="submission" date="2018-06" db="EMBL/GenBank/DDBJ databases">
        <title>Thermoflavimicrobium daqus sp. nov., a thermophilic microbe isolated from Moutai-flavour Daqu.</title>
        <authorList>
            <person name="Wang X."/>
            <person name="Zhou H."/>
        </authorList>
    </citation>
    <scope>NUCLEOTIDE SEQUENCE [LARGE SCALE GENOMIC DNA]</scope>
    <source>
        <strain evidence="2 3">FBKL4.011</strain>
    </source>
</reference>
<keyword evidence="1" id="KW-0812">Transmembrane</keyword>
<feature type="transmembrane region" description="Helical" evidence="1">
    <location>
        <begin position="12"/>
        <end position="32"/>
    </location>
</feature>
<sequence length="63" mass="6983">MNKKTLSYQICKWLFLLSIFSLLFNGVLYLTLEDKNLIFSFIGAIGIGIISGIGALITRKNAS</sequence>
<feature type="transmembrane region" description="Helical" evidence="1">
    <location>
        <begin position="38"/>
        <end position="57"/>
    </location>
</feature>
<dbReference type="Proteomes" id="UP000251213">
    <property type="component" value="Unassembled WGS sequence"/>
</dbReference>
<reference evidence="2 3" key="2">
    <citation type="submission" date="2018-06" db="EMBL/GenBank/DDBJ databases">
        <authorList>
            <person name="Zhirakovskaya E."/>
        </authorList>
    </citation>
    <scope>NUCLEOTIDE SEQUENCE [LARGE SCALE GENOMIC DNA]</scope>
    <source>
        <strain evidence="2 3">FBKL4.011</strain>
    </source>
</reference>
<name>A0A364K652_9BACL</name>
<keyword evidence="1" id="KW-1133">Transmembrane helix</keyword>